<dbReference type="InterPro" id="IPR005178">
    <property type="entry name" value="Ostalpha/TMEM184C"/>
</dbReference>
<feature type="region of interest" description="Disordered" evidence="5">
    <location>
        <begin position="401"/>
        <end position="422"/>
    </location>
</feature>
<feature type="transmembrane region" description="Helical" evidence="6">
    <location>
        <begin position="147"/>
        <end position="166"/>
    </location>
</feature>
<evidence type="ECO:0000313" key="7">
    <source>
        <dbReference type="EMBL" id="KSA01396.1"/>
    </source>
</evidence>
<feature type="transmembrane region" description="Helical" evidence="6">
    <location>
        <begin position="257"/>
        <end position="275"/>
    </location>
</feature>
<evidence type="ECO:0000256" key="3">
    <source>
        <dbReference type="ARBA" id="ARBA00022989"/>
    </source>
</evidence>
<feature type="transmembrane region" description="Helical" evidence="6">
    <location>
        <begin position="178"/>
        <end position="203"/>
    </location>
</feature>
<proteinExistence type="predicted"/>
<dbReference type="GeneID" id="26839833"/>
<dbReference type="GO" id="GO:0016020">
    <property type="term" value="C:membrane"/>
    <property type="evidence" value="ECO:0007669"/>
    <property type="project" value="UniProtKB-SubCell"/>
</dbReference>
<name>A0A0V1PYQ6_9ASCO</name>
<feature type="region of interest" description="Disordered" evidence="5">
    <location>
        <begin position="514"/>
        <end position="535"/>
    </location>
</feature>
<dbReference type="RefSeq" id="XP_015467498.1">
    <property type="nucleotide sequence ID" value="XM_015611654.1"/>
</dbReference>
<dbReference type="OrthoDB" id="5348404at2759"/>
<gene>
    <name evidence="7" type="ORF">AC631_02824</name>
</gene>
<evidence type="ECO:0000256" key="2">
    <source>
        <dbReference type="ARBA" id="ARBA00022692"/>
    </source>
</evidence>
<evidence type="ECO:0000256" key="6">
    <source>
        <dbReference type="SAM" id="Phobius"/>
    </source>
</evidence>
<keyword evidence="8" id="KW-1185">Reference proteome</keyword>
<sequence length="535" mass="60589">MGGESALPSWVTIISGYSSIISSLIIFSSIVLHLKNYRKPFQQRLMIRIQLIVPLFALSCFSMLKNPESLFNRYLLESIREVYEAFVIYTFFSLLTDILGGERNIIIMTSGREPVYHPGVLKYLLPAVDISDPTTFLIIKRGILQYVWLKPVICVSTIITELIGWYNVNDVSATSIYLWLTILYNLSVTMSLYCLAMFWKVLWDDLKPFKPVGKFLCVKLIIFASYWQGVVLAILNFSGALPGSASTKGHNTNIGVYIQNALLCVELIAFAIGHWHSFSYKPFNISAIPNGRLEFYYAVKDMFGVKDLVHDFQLTFYGDYYKDYKRFDSVEATTAHPESRGRMSRINQGLRYHGDGKQKHWLPNNQSPVQNTTNVRSTSEANALLYQPLLGNALQYSPSLNSTGTSTRGIYPSSPKNITPPDSPVVPASAGTFNLINGPTITDVLNTNEISYDKELLDEDEIYYQNACSVINNYRLDQNEVKKLINYPIVDEVVDGHMFGFKVKKLRADRLRQQQRNHNNVSIDGHKNSSYGSIA</sequence>
<dbReference type="SMART" id="SM01417">
    <property type="entry name" value="Solute_trans_a"/>
    <property type="match status" value="1"/>
</dbReference>
<keyword evidence="2 6" id="KW-0812">Transmembrane</keyword>
<evidence type="ECO:0000256" key="4">
    <source>
        <dbReference type="ARBA" id="ARBA00023136"/>
    </source>
</evidence>
<evidence type="ECO:0000313" key="8">
    <source>
        <dbReference type="Proteomes" id="UP000054251"/>
    </source>
</evidence>
<organism evidence="7 8">
    <name type="scientific">Debaryomyces fabryi</name>
    <dbReference type="NCBI Taxonomy" id="58627"/>
    <lineage>
        <taxon>Eukaryota</taxon>
        <taxon>Fungi</taxon>
        <taxon>Dikarya</taxon>
        <taxon>Ascomycota</taxon>
        <taxon>Saccharomycotina</taxon>
        <taxon>Pichiomycetes</taxon>
        <taxon>Debaryomycetaceae</taxon>
        <taxon>Debaryomyces</taxon>
    </lineage>
</organism>
<evidence type="ECO:0000256" key="1">
    <source>
        <dbReference type="ARBA" id="ARBA00004141"/>
    </source>
</evidence>
<comment type="subcellular location">
    <subcellularLocation>
        <location evidence="1">Membrane</location>
        <topology evidence="1">Multi-pass membrane protein</topology>
    </subcellularLocation>
</comment>
<keyword evidence="3 6" id="KW-1133">Transmembrane helix</keyword>
<dbReference type="Pfam" id="PF03619">
    <property type="entry name" value="Solute_trans_a"/>
    <property type="match status" value="1"/>
</dbReference>
<accession>A0A0V1PYQ6</accession>
<evidence type="ECO:0000256" key="5">
    <source>
        <dbReference type="SAM" id="MobiDB-lite"/>
    </source>
</evidence>
<protein>
    <recommendedName>
        <fullName evidence="9">DUF300-domain-containing protein</fullName>
    </recommendedName>
</protein>
<dbReference type="Proteomes" id="UP000054251">
    <property type="component" value="Unassembled WGS sequence"/>
</dbReference>
<evidence type="ECO:0008006" key="9">
    <source>
        <dbReference type="Google" id="ProtNLM"/>
    </source>
</evidence>
<dbReference type="PANTHER" id="PTHR23423">
    <property type="entry name" value="ORGANIC SOLUTE TRANSPORTER-RELATED"/>
    <property type="match status" value="1"/>
</dbReference>
<dbReference type="AlphaFoldDB" id="A0A0V1PYQ6"/>
<feature type="transmembrane region" description="Helical" evidence="6">
    <location>
        <begin position="45"/>
        <end position="64"/>
    </location>
</feature>
<reference evidence="7 8" key="1">
    <citation type="submission" date="2015-11" db="EMBL/GenBank/DDBJ databases">
        <title>The genome of Debaryomyces fabryi.</title>
        <authorList>
            <person name="Tafer H."/>
            <person name="Lopandic K."/>
        </authorList>
    </citation>
    <scope>NUCLEOTIDE SEQUENCE [LARGE SCALE GENOMIC DNA]</scope>
    <source>
        <strain evidence="7 8">CBS 789</strain>
    </source>
</reference>
<dbReference type="EMBL" id="LMYN01000054">
    <property type="protein sequence ID" value="KSA01396.1"/>
    <property type="molecule type" value="Genomic_DNA"/>
</dbReference>
<comment type="caution">
    <text evidence="7">The sequence shown here is derived from an EMBL/GenBank/DDBJ whole genome shotgun (WGS) entry which is preliminary data.</text>
</comment>
<keyword evidence="4 6" id="KW-0472">Membrane</keyword>
<feature type="transmembrane region" description="Helical" evidence="6">
    <location>
        <begin position="12"/>
        <end position="33"/>
    </location>
</feature>
<feature type="transmembrane region" description="Helical" evidence="6">
    <location>
        <begin position="215"/>
        <end position="237"/>
    </location>
</feature>